<gene>
    <name evidence="6" type="ORF">B0I27_102340</name>
</gene>
<dbReference type="FunFam" id="1.10.287.130:FF:000045">
    <property type="entry name" value="Two-component system sensor histidine kinase/response regulator"/>
    <property type="match status" value="1"/>
</dbReference>
<dbReference type="AlphaFoldDB" id="A0A2T0U9F3"/>
<evidence type="ECO:0000313" key="7">
    <source>
        <dbReference type="Proteomes" id="UP000238034"/>
    </source>
</evidence>
<keyword evidence="6" id="KW-0808">Transferase</keyword>
<dbReference type="InterPro" id="IPR015943">
    <property type="entry name" value="WD40/YVTN_repeat-like_dom_sf"/>
</dbReference>
<dbReference type="SUPFAM" id="SSF55874">
    <property type="entry name" value="ATPase domain of HSP90 chaperone/DNA topoisomerase II/histidine kinase"/>
    <property type="match status" value="1"/>
</dbReference>
<dbReference type="EC" id="2.7.13.3" evidence="2"/>
<dbReference type="InterPro" id="IPR011047">
    <property type="entry name" value="Quinoprotein_ADH-like_sf"/>
</dbReference>
<dbReference type="InterPro" id="IPR003661">
    <property type="entry name" value="HisK_dim/P_dom"/>
</dbReference>
<evidence type="ECO:0000256" key="2">
    <source>
        <dbReference type="ARBA" id="ARBA00012438"/>
    </source>
</evidence>
<dbReference type="SMART" id="SM00388">
    <property type="entry name" value="HisKA"/>
    <property type="match status" value="1"/>
</dbReference>
<dbReference type="SUPFAM" id="SSF47384">
    <property type="entry name" value="Homodimeric domain of signal transducing histidine kinase"/>
    <property type="match status" value="1"/>
</dbReference>
<keyword evidence="4" id="KW-1133">Transmembrane helix</keyword>
<dbReference type="SUPFAM" id="SSF50998">
    <property type="entry name" value="Quinoprotein alcohol dehydrogenase-like"/>
    <property type="match status" value="1"/>
</dbReference>
<keyword evidence="4" id="KW-0812">Transmembrane</keyword>
<feature type="transmembrane region" description="Helical" evidence="4">
    <location>
        <begin position="779"/>
        <end position="796"/>
    </location>
</feature>
<feature type="domain" description="Histidine kinase" evidence="5">
    <location>
        <begin position="832"/>
        <end position="1048"/>
    </location>
</feature>
<dbReference type="Gene3D" id="3.30.565.10">
    <property type="entry name" value="Histidine kinase-like ATPase, C-terminal domain"/>
    <property type="match status" value="1"/>
</dbReference>
<name>A0A2T0U9F3_9SPHI</name>
<dbReference type="InterPro" id="IPR005467">
    <property type="entry name" value="His_kinase_dom"/>
</dbReference>
<comment type="caution">
    <text evidence="6">The sequence shown here is derived from an EMBL/GenBank/DDBJ whole genome shotgun (WGS) entry which is preliminary data.</text>
</comment>
<dbReference type="Pfam" id="PF02518">
    <property type="entry name" value="HATPase_c"/>
    <property type="match status" value="1"/>
</dbReference>
<reference evidence="6 7" key="1">
    <citation type="submission" date="2018-03" db="EMBL/GenBank/DDBJ databases">
        <title>Genomic Encyclopedia of Type Strains, Phase III (KMG-III): the genomes of soil and plant-associated and newly described type strains.</title>
        <authorList>
            <person name="Whitman W."/>
        </authorList>
    </citation>
    <scope>NUCLEOTIDE SEQUENCE [LARGE SCALE GENOMIC DNA]</scope>
    <source>
        <strain evidence="6 7">CGMCC 1.9313</strain>
    </source>
</reference>
<dbReference type="Gene3D" id="2.60.40.10">
    <property type="entry name" value="Immunoglobulins"/>
    <property type="match status" value="1"/>
</dbReference>
<dbReference type="PANTHER" id="PTHR43547:SF2">
    <property type="entry name" value="HYBRID SIGNAL TRANSDUCTION HISTIDINE KINASE C"/>
    <property type="match status" value="1"/>
</dbReference>
<evidence type="ECO:0000313" key="6">
    <source>
        <dbReference type="EMBL" id="PRY54571.1"/>
    </source>
</evidence>
<evidence type="ECO:0000256" key="1">
    <source>
        <dbReference type="ARBA" id="ARBA00000085"/>
    </source>
</evidence>
<keyword evidence="6" id="KW-0418">Kinase</keyword>
<dbReference type="PANTHER" id="PTHR43547">
    <property type="entry name" value="TWO-COMPONENT HISTIDINE KINASE"/>
    <property type="match status" value="1"/>
</dbReference>
<comment type="catalytic activity">
    <reaction evidence="1">
        <text>ATP + protein L-histidine = ADP + protein N-phospho-L-histidine.</text>
        <dbReference type="EC" id="2.7.13.3"/>
    </reaction>
</comment>
<dbReference type="PROSITE" id="PS50109">
    <property type="entry name" value="HIS_KIN"/>
    <property type="match status" value="1"/>
</dbReference>
<dbReference type="Proteomes" id="UP000238034">
    <property type="component" value="Unassembled WGS sequence"/>
</dbReference>
<evidence type="ECO:0000256" key="3">
    <source>
        <dbReference type="ARBA" id="ARBA00022553"/>
    </source>
</evidence>
<dbReference type="SMART" id="SM00387">
    <property type="entry name" value="HATPase_c"/>
    <property type="match status" value="1"/>
</dbReference>
<dbReference type="Pfam" id="PF07495">
    <property type="entry name" value="Y_Y_Y"/>
    <property type="match status" value="1"/>
</dbReference>
<accession>A0A2T0U9F3</accession>
<dbReference type="Pfam" id="PF07494">
    <property type="entry name" value="Reg_prop"/>
    <property type="match status" value="5"/>
</dbReference>
<keyword evidence="3" id="KW-0597">Phosphoprotein</keyword>
<dbReference type="InterPro" id="IPR013783">
    <property type="entry name" value="Ig-like_fold"/>
</dbReference>
<keyword evidence="7" id="KW-1185">Reference proteome</keyword>
<dbReference type="Gene3D" id="1.10.287.130">
    <property type="match status" value="1"/>
</dbReference>
<dbReference type="InterPro" id="IPR011123">
    <property type="entry name" value="Y_Y_Y"/>
</dbReference>
<organism evidence="6 7">
    <name type="scientific">Arcticibacter pallidicorallinus</name>
    <dbReference type="NCBI Taxonomy" id="1259464"/>
    <lineage>
        <taxon>Bacteria</taxon>
        <taxon>Pseudomonadati</taxon>
        <taxon>Bacteroidota</taxon>
        <taxon>Sphingobacteriia</taxon>
        <taxon>Sphingobacteriales</taxon>
        <taxon>Sphingobacteriaceae</taxon>
        <taxon>Arcticibacter</taxon>
    </lineage>
</organism>
<dbReference type="SUPFAM" id="SSF101898">
    <property type="entry name" value="NHL repeat"/>
    <property type="match status" value="1"/>
</dbReference>
<dbReference type="InterPro" id="IPR036890">
    <property type="entry name" value="HATPase_C_sf"/>
</dbReference>
<dbReference type="Pfam" id="PF00512">
    <property type="entry name" value="HisKA"/>
    <property type="match status" value="1"/>
</dbReference>
<evidence type="ECO:0000259" key="5">
    <source>
        <dbReference type="PROSITE" id="PS50109"/>
    </source>
</evidence>
<evidence type="ECO:0000256" key="4">
    <source>
        <dbReference type="SAM" id="Phobius"/>
    </source>
</evidence>
<dbReference type="Gene3D" id="2.130.10.10">
    <property type="entry name" value="YVTN repeat-like/Quinoprotein amine dehydrogenase"/>
    <property type="match status" value="2"/>
</dbReference>
<keyword evidence="4" id="KW-0472">Membrane</keyword>
<dbReference type="InterPro" id="IPR011110">
    <property type="entry name" value="Reg_prop"/>
</dbReference>
<dbReference type="EMBL" id="PVTH01000002">
    <property type="protein sequence ID" value="PRY54571.1"/>
    <property type="molecule type" value="Genomic_DNA"/>
</dbReference>
<dbReference type="InterPro" id="IPR036097">
    <property type="entry name" value="HisK_dim/P_sf"/>
</dbReference>
<dbReference type="FunFam" id="2.60.40.10:FF:000791">
    <property type="entry name" value="Two-component system sensor histidine kinase/response regulator"/>
    <property type="match status" value="1"/>
</dbReference>
<sequence length="1058" mass="121320">MQTIKTITLLISLMLLTSGGRAAPYYFSRYQVESGLSNNTVICSMQDQKGFLWFGTKDGLNRFDGYTFKIFREDALNSNSLKSNFIHALAEDKKGRMWVGTDRGLFIYSPLTESFTPLSGCPTEDVREIQIDKKGNIWFVAGFTLFTYNESRKKLTEFTPSNYFEATSISILKDGQIWVSSRYGTLEHYQASSQTFNSYEVSSALQPESSKWIEKISDTGKGSLFIGTSNQGVKLFDIKTRTYKNILTRNPDNTEIFARNFLYESGDQYWIATESGIFLYNIRTGAATNIKKQYNNPYSLSDNAVYTLCKDWEGGIWAGTYFGGLNYYPKQYNSFEKFFPMVGENSLGGNVVREIVQDKYSNLWIGTEDAGLNKLEAGTMRFEHFKPSGKQQDIASTNIHGLLLEGDSLWIGTFENGLDLMNIRTGKIIKHYSAGADKNSLKSNFIYSIHRSRSGELFFCTSGGFFKYNRKDDNFIHITGVPERMFYSTMLQDSKGIFWLGSYREGLYYYNPQTGKRGSYTYQSNDPHSLSNNRINRIFEDRKGYIWVATEGGLCKMNPQTGKFKRFTVANGLPSNLILSILEDEESQLWVSTSRGLAVINPQTGKIKTYTKAHGLLSDQLNYNSAFKDESGQMYFGSVNGLVRFRPSSFTRNTYKPPVYITGFQIFGQEINVQNTNSPLRKSITFTKKIRLSHEQSSFSIDFSALSYTSLNTTEYAYKMEGLDNDWTYLKTNRKAYFTSLPPGNYTFKVKAANNSGVWNNEETHLQIEIVPPLWKSRWALIFYVLLSCALVYLAVRNYHQRIKTKNKRRLEIFEHKKEKEVYQAKIEFFTNVAHEIRTPLTLIKGPMEKIIKRAEEVPQIKNNLLIMQKNTERLLNLTNQLLDFRKTETREFSLNFVKADICELVRDNYIRFKPAAEQKNIRFTLELPASKFFAYIDVGAFDKIMSNLINNAIKYGAQTATIQILPVFEGDLTFTILIKNDGYIIPWNMKEKIFDTFYRMKLTENQPGSGLGLSISRSLTELHKGNLELREVQANCNVFAVTLPLHQQIEFNPIMSK</sequence>
<dbReference type="InterPro" id="IPR003594">
    <property type="entry name" value="HATPase_dom"/>
</dbReference>
<dbReference type="CDD" id="cd00075">
    <property type="entry name" value="HATPase"/>
    <property type="match status" value="1"/>
</dbReference>
<protein>
    <recommendedName>
        <fullName evidence="2">histidine kinase</fullName>
        <ecNumber evidence="2">2.7.13.3</ecNumber>
    </recommendedName>
</protein>
<dbReference type="GO" id="GO:0000155">
    <property type="term" value="F:phosphorelay sensor kinase activity"/>
    <property type="evidence" value="ECO:0007669"/>
    <property type="project" value="InterPro"/>
</dbReference>
<dbReference type="CDD" id="cd00082">
    <property type="entry name" value="HisKA"/>
    <property type="match status" value="1"/>
</dbReference>
<proteinExistence type="predicted"/>